<dbReference type="GeneID" id="5881488"/>
<evidence type="ECO:0000313" key="4">
    <source>
        <dbReference type="EMBL" id="EDR27264.1"/>
    </source>
</evidence>
<feature type="domain" description="Peptidase S74" evidence="3">
    <location>
        <begin position="184"/>
        <end position="271"/>
    </location>
</feature>
<dbReference type="FunFam" id="1.10.10.10:FF:000605">
    <property type="entry name" value="Uncharacterized protein"/>
    <property type="match status" value="1"/>
</dbReference>
<protein>
    <recommendedName>
        <fullName evidence="3">Peptidase S74 domain-containing protein</fullName>
    </recommendedName>
</protein>
<keyword evidence="2" id="KW-0812">Transmembrane</keyword>
<feature type="transmembrane region" description="Helical" evidence="2">
    <location>
        <begin position="358"/>
        <end position="377"/>
    </location>
</feature>
<organism evidence="5">
    <name type="scientific">Entamoeba dispar (strain ATCC PRA-260 / SAW760)</name>
    <dbReference type="NCBI Taxonomy" id="370354"/>
    <lineage>
        <taxon>Eukaryota</taxon>
        <taxon>Amoebozoa</taxon>
        <taxon>Evosea</taxon>
        <taxon>Archamoebae</taxon>
        <taxon>Mastigamoebida</taxon>
        <taxon>Entamoebidae</taxon>
        <taxon>Entamoeba</taxon>
    </lineage>
</organism>
<dbReference type="VEuPathDB" id="AmoebaDB:EDI_344700"/>
<evidence type="ECO:0000256" key="1">
    <source>
        <dbReference type="SAM" id="Coils"/>
    </source>
</evidence>
<keyword evidence="5" id="KW-1185">Reference proteome</keyword>
<proteinExistence type="predicted"/>
<dbReference type="PROSITE" id="PS51688">
    <property type="entry name" value="ICA"/>
    <property type="match status" value="1"/>
</dbReference>
<dbReference type="KEGG" id="edi:EDI_344700"/>
<dbReference type="InterPro" id="IPR036388">
    <property type="entry name" value="WH-like_DNA-bd_sf"/>
</dbReference>
<dbReference type="InterPro" id="IPR051577">
    <property type="entry name" value="MRF-like"/>
</dbReference>
<feature type="transmembrane region" description="Helical" evidence="2">
    <location>
        <begin position="333"/>
        <end position="352"/>
    </location>
</feature>
<name>B0EDY5_ENTDS</name>
<dbReference type="Gene3D" id="1.10.10.10">
    <property type="entry name" value="Winged helix-like DNA-binding domain superfamily/Winged helix DNA-binding domain"/>
    <property type="match status" value="1"/>
</dbReference>
<keyword evidence="1" id="KW-0175">Coiled coil</keyword>
<feature type="transmembrane region" description="Helical" evidence="2">
    <location>
        <begin position="425"/>
        <end position="447"/>
    </location>
</feature>
<dbReference type="eggNOG" id="ENOG502RSKM">
    <property type="taxonomic scope" value="Eukaryota"/>
</dbReference>
<accession>B0EDY5</accession>
<evidence type="ECO:0000259" key="3">
    <source>
        <dbReference type="PROSITE" id="PS51688"/>
    </source>
</evidence>
<feature type="coiled-coil region" evidence="1">
    <location>
        <begin position="250"/>
        <end position="317"/>
    </location>
</feature>
<reference evidence="5" key="1">
    <citation type="submission" date="2007-12" db="EMBL/GenBank/DDBJ databases">
        <title>Annotation of Entamoeba dispar SAW760.</title>
        <authorList>
            <person name="Lorenzi H."/>
            <person name="Inman J."/>
            <person name="Schobel S."/>
            <person name="Amedeo P."/>
            <person name="Caler E."/>
        </authorList>
    </citation>
    <scope>NUCLEOTIDE SEQUENCE [LARGE SCALE GENOMIC DNA]</scope>
    <source>
        <strain evidence="5">ATCC PRA-260 / SAW760</strain>
    </source>
</reference>
<keyword evidence="2" id="KW-0472">Membrane</keyword>
<dbReference type="InterPro" id="IPR030392">
    <property type="entry name" value="S74_ICA"/>
</dbReference>
<dbReference type="OMA" id="ETIKIMC"/>
<dbReference type="Proteomes" id="UP000008076">
    <property type="component" value="Unassembled WGS sequence"/>
</dbReference>
<feature type="transmembrane region" description="Helical" evidence="2">
    <location>
        <begin position="389"/>
        <end position="413"/>
    </location>
</feature>
<keyword evidence="2" id="KW-1133">Transmembrane helix</keyword>
<dbReference type="PANTHER" id="PTHR13029">
    <property type="match status" value="1"/>
</dbReference>
<evidence type="ECO:0000256" key="2">
    <source>
        <dbReference type="SAM" id="Phobius"/>
    </source>
</evidence>
<dbReference type="PANTHER" id="PTHR13029:SF21">
    <property type="entry name" value="PEPTIDASE S74 DOMAIN-CONTAINING PROTEIN"/>
    <property type="match status" value="1"/>
</dbReference>
<gene>
    <name evidence="4" type="ORF">EDI_344700</name>
</gene>
<dbReference type="Pfam" id="PF13884">
    <property type="entry name" value="Peptidase_S74"/>
    <property type="match status" value="1"/>
</dbReference>
<dbReference type="EMBL" id="DS548877">
    <property type="protein sequence ID" value="EDR27264.1"/>
    <property type="molecule type" value="Genomic_DNA"/>
</dbReference>
<dbReference type="AlphaFoldDB" id="B0EDY5"/>
<feature type="transmembrane region" description="Helical" evidence="2">
    <location>
        <begin position="459"/>
        <end position="481"/>
    </location>
</feature>
<dbReference type="RefSeq" id="XP_001736494.1">
    <property type="nucleotide sequence ID" value="XM_001736442.1"/>
</dbReference>
<dbReference type="OrthoDB" id="27041at2759"/>
<evidence type="ECO:0000313" key="5">
    <source>
        <dbReference type="Proteomes" id="UP000008076"/>
    </source>
</evidence>
<sequence length="637" mass="73818">MSSSFHRKQVQTTNIPRAQGGRLKNWKCTYPGCNEPAKTRYNCYSHIWDTHLRYKQSERRNELASCYKDIKNKETIKIMCDKYMSKLVEVPYPFEFEMKISNKSELSVIEEQMPNGFFNQNNDVSIIMNESYPIKCQEIPIKEKDKEEDINEQNFIEIIQMSQALKQLHVIGEIFAENGFLTRSDQRTKTDIANLNNSLDLIMQLRGVTFKYKGTEERKYGFIAQELKQVIPDLVREDEKGLYIDTQGILPILVESLKELNQNVEEYKNQNNEILELQERVDKAMDHLYKLKTENDNQNKKLEKQTQIKEINKKKKENPIWYKIRTLLGPPPFILFACLFSTFFIIVIPIIFRSFYFLIAFFGSLTIILWFVVALNWKDIKIFLKEGKSFIPSLIGWKIHQYVVWFILFSLFIDCAISNMVIGQYVFIFVGLYSLAAFLTLSFTMFISNNAPSCVPIQFLLIPLVLVQAVGIALLVLSIVYQPFNENLEMNKPLPTYDLVITENTYIDLPLLPVSWNCFNSKFRYEPELPDGISLNYDKIGNLPRISGIVKSIDYNNQSTIEINIDAICSGYIVIKYPKVILHNCAKELDISHCIDPKCSYCNVTSNSSLNRCFPCTLLASQLCQKDNGISSCSIKY</sequence>